<sequence>YIKEKDKYSERFLGQGYKILPTPQGKWCCLNCGASWARQWDITPCCDSPQIEKKLRQEPPGVIWVGHMDAMAVRKMIKLFLACLWLVWREAEGLTTRSPYAIEKQGHSTLISPWEMIDKGAREMEKPTVGERANGSEKPIKKERANDRE</sequence>
<dbReference type="EMBL" id="BARW01028274">
    <property type="protein sequence ID" value="GAJ11119.1"/>
    <property type="molecule type" value="Genomic_DNA"/>
</dbReference>
<protein>
    <submittedName>
        <fullName evidence="2">Uncharacterized protein</fullName>
    </submittedName>
</protein>
<gene>
    <name evidence="2" type="ORF">S12H4_45682</name>
</gene>
<dbReference type="AlphaFoldDB" id="X1U0U1"/>
<feature type="non-terminal residue" evidence="2">
    <location>
        <position position="1"/>
    </location>
</feature>
<evidence type="ECO:0000313" key="2">
    <source>
        <dbReference type="EMBL" id="GAJ11119.1"/>
    </source>
</evidence>
<proteinExistence type="predicted"/>
<name>X1U0U1_9ZZZZ</name>
<evidence type="ECO:0000256" key="1">
    <source>
        <dbReference type="SAM" id="MobiDB-lite"/>
    </source>
</evidence>
<comment type="caution">
    <text evidence="2">The sequence shown here is derived from an EMBL/GenBank/DDBJ whole genome shotgun (WGS) entry which is preliminary data.</text>
</comment>
<accession>X1U0U1</accession>
<reference evidence="2" key="1">
    <citation type="journal article" date="2014" name="Front. Microbiol.">
        <title>High frequency of phylogenetically diverse reductive dehalogenase-homologous genes in deep subseafloor sedimentary metagenomes.</title>
        <authorList>
            <person name="Kawai M."/>
            <person name="Futagami T."/>
            <person name="Toyoda A."/>
            <person name="Takaki Y."/>
            <person name="Nishi S."/>
            <person name="Hori S."/>
            <person name="Arai W."/>
            <person name="Tsubouchi T."/>
            <person name="Morono Y."/>
            <person name="Uchiyama I."/>
            <person name="Ito T."/>
            <person name="Fujiyama A."/>
            <person name="Inagaki F."/>
            <person name="Takami H."/>
        </authorList>
    </citation>
    <scope>NUCLEOTIDE SEQUENCE</scope>
    <source>
        <strain evidence="2">Expedition CK06-06</strain>
    </source>
</reference>
<feature type="region of interest" description="Disordered" evidence="1">
    <location>
        <begin position="121"/>
        <end position="149"/>
    </location>
</feature>
<organism evidence="2">
    <name type="scientific">marine sediment metagenome</name>
    <dbReference type="NCBI Taxonomy" id="412755"/>
    <lineage>
        <taxon>unclassified sequences</taxon>
        <taxon>metagenomes</taxon>
        <taxon>ecological metagenomes</taxon>
    </lineage>
</organism>